<dbReference type="EMBL" id="HACA01012665">
    <property type="protein sequence ID" value="CDW30026.1"/>
    <property type="molecule type" value="Transcribed_RNA"/>
</dbReference>
<name>A0A0K2TXA8_LEPSM</name>
<protein>
    <submittedName>
        <fullName evidence="1">Uncharacterized protein</fullName>
    </submittedName>
</protein>
<evidence type="ECO:0000313" key="1">
    <source>
        <dbReference type="EMBL" id="CDW30026.1"/>
    </source>
</evidence>
<reference evidence="1" key="1">
    <citation type="submission" date="2014-05" db="EMBL/GenBank/DDBJ databases">
        <authorList>
            <person name="Chronopoulou M."/>
        </authorList>
    </citation>
    <scope>NUCLEOTIDE SEQUENCE</scope>
    <source>
        <tissue evidence="1">Whole organism</tissue>
    </source>
</reference>
<sequence length="74" mass="7951">RVKGPKAALGDGLERCHLHQDEDTLDLHSQGYKGQSTCLSGHVTVPSTFFNPGTALGRVLLLPAGRSTFPYCKV</sequence>
<organism evidence="1">
    <name type="scientific">Lepeophtheirus salmonis</name>
    <name type="common">Salmon louse</name>
    <name type="synonym">Caligus salmonis</name>
    <dbReference type="NCBI Taxonomy" id="72036"/>
    <lineage>
        <taxon>Eukaryota</taxon>
        <taxon>Metazoa</taxon>
        <taxon>Ecdysozoa</taxon>
        <taxon>Arthropoda</taxon>
        <taxon>Crustacea</taxon>
        <taxon>Multicrustacea</taxon>
        <taxon>Hexanauplia</taxon>
        <taxon>Copepoda</taxon>
        <taxon>Siphonostomatoida</taxon>
        <taxon>Caligidae</taxon>
        <taxon>Lepeophtheirus</taxon>
    </lineage>
</organism>
<accession>A0A0K2TXA8</accession>
<dbReference type="AlphaFoldDB" id="A0A0K2TXA8"/>
<proteinExistence type="predicted"/>
<feature type="non-terminal residue" evidence="1">
    <location>
        <position position="1"/>
    </location>
</feature>